<evidence type="ECO:0000256" key="3">
    <source>
        <dbReference type="SAM" id="SignalP"/>
    </source>
</evidence>
<evidence type="ECO:0000256" key="2">
    <source>
        <dbReference type="ARBA" id="ARBA00022729"/>
    </source>
</evidence>
<dbReference type="Gene3D" id="3.20.20.370">
    <property type="entry name" value="Glycoside hydrolase/deacetylase"/>
    <property type="match status" value="1"/>
</dbReference>
<keyword evidence="2 3" id="KW-0732">Signal</keyword>
<feature type="signal peptide" evidence="3">
    <location>
        <begin position="1"/>
        <end position="22"/>
    </location>
</feature>
<dbReference type="PANTHER" id="PTHR34216">
    <property type="match status" value="1"/>
</dbReference>
<name>A0A1I6H318_9GAMM</name>
<protein>
    <submittedName>
        <fullName evidence="5">Polysaccharide deacetylase</fullName>
    </submittedName>
</protein>
<comment type="subcellular location">
    <subcellularLocation>
        <location evidence="1">Secreted</location>
    </subcellularLocation>
</comment>
<reference evidence="5 6" key="1">
    <citation type="submission" date="2016-10" db="EMBL/GenBank/DDBJ databases">
        <authorList>
            <person name="de Groot N.N."/>
        </authorList>
    </citation>
    <scope>NUCLEOTIDE SEQUENCE [LARGE SCALE GENOMIC DNA]</scope>
    <source>
        <strain evidence="5 6">CGMCC 1.9167</strain>
    </source>
</reference>
<dbReference type="AlphaFoldDB" id="A0A1I6H318"/>
<feature type="domain" description="NodB homology" evidence="4">
    <location>
        <begin position="80"/>
        <end position="341"/>
    </location>
</feature>
<dbReference type="PROSITE" id="PS51677">
    <property type="entry name" value="NODB"/>
    <property type="match status" value="1"/>
</dbReference>
<dbReference type="CDD" id="cd10973">
    <property type="entry name" value="CE4_DAC_u4_5s"/>
    <property type="match status" value="1"/>
</dbReference>
<dbReference type="Proteomes" id="UP000198644">
    <property type="component" value="Unassembled WGS sequence"/>
</dbReference>
<dbReference type="STRING" id="650891.SAMN05216203_0799"/>
<sequence>MLTRSTVALGLVLTFSSTVSHADLVVLQYHHISDQTPAATSTEVGLFRQQLATIQGLDLEVVPLDQGTRDALAGHLDDRQQVAITFDDAYESVWETAAPMLEAHGYPYTIFVNTDAVGKPGYMTWEQLQAAQERGHILIANHSHDHAHLARRPDESLKHWQERAARSLDRAQEILQERLGAGQALFAYPYGEYDEALESMVAARGWYGYGQQSGAVGATSHPTRLPRFPMATAYGQPEALPDKLRSRALPVDAGDLPDGIVGNNPPVLEMTLPEPLKPRALNCFASGQGRIDIDHQGQTVSIQAGEAFDSRRFRYNCTYPVGDGRFYWLSQQWVDLSQPED</sequence>
<dbReference type="RefSeq" id="WP_092009084.1">
    <property type="nucleotide sequence ID" value="NZ_FOYW01000001.1"/>
</dbReference>
<gene>
    <name evidence="5" type="ORF">SAMN05216203_0799</name>
</gene>
<evidence type="ECO:0000313" key="5">
    <source>
        <dbReference type="EMBL" id="SFR48727.1"/>
    </source>
</evidence>
<evidence type="ECO:0000256" key="1">
    <source>
        <dbReference type="ARBA" id="ARBA00004613"/>
    </source>
</evidence>
<evidence type="ECO:0000313" key="6">
    <source>
        <dbReference type="Proteomes" id="UP000198644"/>
    </source>
</evidence>
<accession>A0A1I6H318</accession>
<dbReference type="SUPFAM" id="SSF88713">
    <property type="entry name" value="Glycoside hydrolase/deacetylase"/>
    <property type="match status" value="1"/>
</dbReference>
<dbReference type="InterPro" id="IPR051398">
    <property type="entry name" value="Polysacch_Deacetylase"/>
</dbReference>
<dbReference type="GO" id="GO:0005576">
    <property type="term" value="C:extracellular region"/>
    <property type="evidence" value="ECO:0007669"/>
    <property type="project" value="UniProtKB-SubCell"/>
</dbReference>
<dbReference type="PANTHER" id="PTHR34216:SF3">
    <property type="entry name" value="POLY-BETA-1,6-N-ACETYL-D-GLUCOSAMINE N-DEACETYLASE"/>
    <property type="match status" value="1"/>
</dbReference>
<dbReference type="Pfam" id="PF01522">
    <property type="entry name" value="Polysacc_deac_1"/>
    <property type="match status" value="1"/>
</dbReference>
<dbReference type="EMBL" id="FOYW01000001">
    <property type="protein sequence ID" value="SFR48727.1"/>
    <property type="molecule type" value="Genomic_DNA"/>
</dbReference>
<feature type="chain" id="PRO_5011476638" evidence="3">
    <location>
        <begin position="23"/>
        <end position="341"/>
    </location>
</feature>
<proteinExistence type="predicted"/>
<evidence type="ECO:0000259" key="4">
    <source>
        <dbReference type="PROSITE" id="PS51677"/>
    </source>
</evidence>
<dbReference type="OrthoDB" id="9814639at2"/>
<dbReference type="GO" id="GO:0016810">
    <property type="term" value="F:hydrolase activity, acting on carbon-nitrogen (but not peptide) bonds"/>
    <property type="evidence" value="ECO:0007669"/>
    <property type="project" value="InterPro"/>
</dbReference>
<organism evidence="5 6">
    <name type="scientific">Marinobacter daqiaonensis</name>
    <dbReference type="NCBI Taxonomy" id="650891"/>
    <lineage>
        <taxon>Bacteria</taxon>
        <taxon>Pseudomonadati</taxon>
        <taxon>Pseudomonadota</taxon>
        <taxon>Gammaproteobacteria</taxon>
        <taxon>Pseudomonadales</taxon>
        <taxon>Marinobacteraceae</taxon>
        <taxon>Marinobacter</taxon>
    </lineage>
</organism>
<keyword evidence="6" id="KW-1185">Reference proteome</keyword>
<dbReference type="GO" id="GO:0005975">
    <property type="term" value="P:carbohydrate metabolic process"/>
    <property type="evidence" value="ECO:0007669"/>
    <property type="project" value="InterPro"/>
</dbReference>
<dbReference type="InterPro" id="IPR002509">
    <property type="entry name" value="NODB_dom"/>
</dbReference>
<dbReference type="InterPro" id="IPR011330">
    <property type="entry name" value="Glyco_hydro/deAcase_b/a-brl"/>
</dbReference>